<dbReference type="AlphaFoldDB" id="A0A077ZPS8"/>
<feature type="domain" description="Lipocalin/cytosolic fatty-acid binding" evidence="4">
    <location>
        <begin position="37"/>
        <end position="167"/>
    </location>
</feature>
<evidence type="ECO:0000313" key="6">
    <source>
        <dbReference type="Proteomes" id="UP000039865"/>
    </source>
</evidence>
<sequence length="193" mass="21941">MIKFIYCLSITLSVSSLVSAQYVKATCENPALQQSFDTAKYSAQWFEIYRDADYIYEKDQKCVTATYGQNKDGSLSVYNRGLDGHDSHVVDFHGSATCAGGEARCKVKFNAFISGDYRVIATDYQNYSLVVSCQNNIFSNFEIVWILSQQKTISEDKLQEVKTILAKELPNYPFENLLRTIHDETCTYPILIQ</sequence>
<dbReference type="SUPFAM" id="SSF50814">
    <property type="entry name" value="Lipocalins"/>
    <property type="match status" value="1"/>
</dbReference>
<dbReference type="InterPro" id="IPR000566">
    <property type="entry name" value="Lipocln_cytosolic_FA-bd_dom"/>
</dbReference>
<dbReference type="InterPro" id="IPR022271">
    <property type="entry name" value="Lipocalin_ApoD"/>
</dbReference>
<keyword evidence="6" id="KW-1185">Reference proteome</keyword>
<dbReference type="EMBL" id="CCKQ01000866">
    <property type="protein sequence ID" value="CDW71967.1"/>
    <property type="molecule type" value="Genomic_DNA"/>
</dbReference>
<dbReference type="PANTHER" id="PTHR10612">
    <property type="entry name" value="APOLIPOPROTEIN D"/>
    <property type="match status" value="1"/>
</dbReference>
<gene>
    <name evidence="5" type="primary">Contig6370.g6823</name>
    <name evidence="5" type="ORF">STYLEM_918</name>
</gene>
<dbReference type="PANTHER" id="PTHR10612:SF34">
    <property type="entry name" value="APOLIPOPROTEIN D"/>
    <property type="match status" value="1"/>
</dbReference>
<dbReference type="Proteomes" id="UP000039865">
    <property type="component" value="Unassembled WGS sequence"/>
</dbReference>
<dbReference type="InParanoid" id="A0A077ZPS8"/>
<accession>A0A077ZPS8</accession>
<proteinExistence type="inferred from homology"/>
<reference evidence="5 6" key="1">
    <citation type="submission" date="2014-06" db="EMBL/GenBank/DDBJ databases">
        <authorList>
            <person name="Swart Estienne"/>
        </authorList>
    </citation>
    <scope>NUCLEOTIDE SEQUENCE [LARGE SCALE GENOMIC DNA]</scope>
    <source>
        <strain evidence="5 6">130c</strain>
    </source>
</reference>
<evidence type="ECO:0000313" key="5">
    <source>
        <dbReference type="EMBL" id="CDW71967.1"/>
    </source>
</evidence>
<dbReference type="PRINTS" id="PR01273">
    <property type="entry name" value="INVTBRTCOLOR"/>
</dbReference>
<dbReference type="PIRSF" id="PIRSF036893">
    <property type="entry name" value="Lipocalin_ApoD"/>
    <property type="match status" value="1"/>
</dbReference>
<evidence type="ECO:0000259" key="4">
    <source>
        <dbReference type="Pfam" id="PF08212"/>
    </source>
</evidence>
<feature type="signal peptide" evidence="3">
    <location>
        <begin position="1"/>
        <end position="20"/>
    </location>
</feature>
<feature type="chain" id="PRO_5013433158" evidence="3">
    <location>
        <begin position="21"/>
        <end position="193"/>
    </location>
</feature>
<keyword evidence="2" id="KW-1015">Disulfide bond</keyword>
<keyword evidence="5" id="KW-0449">Lipoprotein</keyword>
<evidence type="ECO:0000256" key="1">
    <source>
        <dbReference type="ARBA" id="ARBA00006889"/>
    </source>
</evidence>
<evidence type="ECO:0000256" key="3">
    <source>
        <dbReference type="PIRNR" id="PIRNR036893"/>
    </source>
</evidence>
<dbReference type="GO" id="GO:0006629">
    <property type="term" value="P:lipid metabolic process"/>
    <property type="evidence" value="ECO:0007669"/>
    <property type="project" value="TreeGrafter"/>
</dbReference>
<evidence type="ECO:0000256" key="2">
    <source>
        <dbReference type="ARBA" id="ARBA00023157"/>
    </source>
</evidence>
<dbReference type="Gene3D" id="2.40.128.20">
    <property type="match status" value="1"/>
</dbReference>
<dbReference type="GO" id="GO:0005737">
    <property type="term" value="C:cytoplasm"/>
    <property type="evidence" value="ECO:0007669"/>
    <property type="project" value="TreeGrafter"/>
</dbReference>
<dbReference type="InterPro" id="IPR003057">
    <property type="entry name" value="Invtbrt_color"/>
</dbReference>
<organism evidence="5 6">
    <name type="scientific">Stylonychia lemnae</name>
    <name type="common">Ciliate</name>
    <dbReference type="NCBI Taxonomy" id="5949"/>
    <lineage>
        <taxon>Eukaryota</taxon>
        <taxon>Sar</taxon>
        <taxon>Alveolata</taxon>
        <taxon>Ciliophora</taxon>
        <taxon>Intramacronucleata</taxon>
        <taxon>Spirotrichea</taxon>
        <taxon>Stichotrichia</taxon>
        <taxon>Sporadotrichida</taxon>
        <taxon>Oxytrichidae</taxon>
        <taxon>Stylonychinae</taxon>
        <taxon>Stylonychia</taxon>
    </lineage>
</organism>
<dbReference type="InterPro" id="IPR012674">
    <property type="entry name" value="Calycin"/>
</dbReference>
<name>A0A077ZPS8_STYLE</name>
<keyword evidence="3" id="KW-0732">Signal</keyword>
<dbReference type="GO" id="GO:0000302">
    <property type="term" value="P:response to reactive oxygen species"/>
    <property type="evidence" value="ECO:0007669"/>
    <property type="project" value="TreeGrafter"/>
</dbReference>
<comment type="similarity">
    <text evidence="1 3">Belongs to the calycin superfamily. Lipocalin family.</text>
</comment>
<protein>
    <submittedName>
        <fullName evidence="5">Apolipoprotein d-like</fullName>
    </submittedName>
</protein>
<dbReference type="OrthoDB" id="565904at2759"/>
<dbReference type="GO" id="GO:0031409">
    <property type="term" value="F:pigment binding"/>
    <property type="evidence" value="ECO:0007669"/>
    <property type="project" value="InterPro"/>
</dbReference>
<dbReference type="Pfam" id="PF08212">
    <property type="entry name" value="Lipocalin_2"/>
    <property type="match status" value="1"/>
</dbReference>